<gene>
    <name evidence="6" type="ORF">Q7C36_003641</name>
</gene>
<evidence type="ECO:0000256" key="1">
    <source>
        <dbReference type="ARBA" id="ARBA00004218"/>
    </source>
</evidence>
<accession>A0AA88NVD4</accession>
<dbReference type="InterPro" id="IPR003409">
    <property type="entry name" value="MORN"/>
</dbReference>
<protein>
    <recommendedName>
        <fullName evidence="4">MORN repeat-containing protein 3</fullName>
    </recommendedName>
</protein>
<dbReference type="AlphaFoldDB" id="A0AA88NVD4"/>
<dbReference type="Proteomes" id="UP001187315">
    <property type="component" value="Unassembled WGS sequence"/>
</dbReference>
<evidence type="ECO:0000313" key="6">
    <source>
        <dbReference type="EMBL" id="KAK2864487.1"/>
    </source>
</evidence>
<evidence type="ECO:0000313" key="7">
    <source>
        <dbReference type="Proteomes" id="UP001187315"/>
    </source>
</evidence>
<organism evidence="6 7">
    <name type="scientific">Tachysurus vachellii</name>
    <name type="common">Darkbarbel catfish</name>
    <name type="synonym">Pelteobagrus vachellii</name>
    <dbReference type="NCBI Taxonomy" id="175792"/>
    <lineage>
        <taxon>Eukaryota</taxon>
        <taxon>Metazoa</taxon>
        <taxon>Chordata</taxon>
        <taxon>Craniata</taxon>
        <taxon>Vertebrata</taxon>
        <taxon>Euteleostomi</taxon>
        <taxon>Actinopterygii</taxon>
        <taxon>Neopterygii</taxon>
        <taxon>Teleostei</taxon>
        <taxon>Ostariophysi</taxon>
        <taxon>Siluriformes</taxon>
        <taxon>Bagridae</taxon>
        <taxon>Tachysurus</taxon>
    </lineage>
</organism>
<dbReference type="PANTHER" id="PTHR46511:SF1">
    <property type="entry name" value="MORN REPEAT-CONTAINING PROTEIN 3"/>
    <property type="match status" value="1"/>
</dbReference>
<dbReference type="Pfam" id="PF02493">
    <property type="entry name" value="MORN"/>
    <property type="match status" value="6"/>
</dbReference>
<evidence type="ECO:0000256" key="4">
    <source>
        <dbReference type="ARBA" id="ARBA00039854"/>
    </source>
</evidence>
<dbReference type="SUPFAM" id="SSF82185">
    <property type="entry name" value="Histone H3 K4-specific methyltransferase SET7/9 N-terminal domain"/>
    <property type="match status" value="2"/>
</dbReference>
<keyword evidence="2" id="KW-0677">Repeat</keyword>
<dbReference type="SMART" id="SM00698">
    <property type="entry name" value="MORN"/>
    <property type="match status" value="6"/>
</dbReference>
<comment type="caution">
    <text evidence="6">The sequence shown here is derived from an EMBL/GenBank/DDBJ whole genome shotgun (WGS) entry which is preliminary data.</text>
</comment>
<dbReference type="GO" id="GO:0001669">
    <property type="term" value="C:acrosomal vesicle"/>
    <property type="evidence" value="ECO:0007669"/>
    <property type="project" value="UniProtKB-SubCell"/>
</dbReference>
<comment type="subcellular location">
    <subcellularLocation>
        <location evidence="1">Cytoplasmic vesicle</location>
        <location evidence="1">Secretory vesicle</location>
        <location evidence="1">Acrosome</location>
    </subcellularLocation>
</comment>
<sequence length="238" mass="27357">MALLGKLKSSELRCERMGKRAQRNGLCHTVRKLNGDLYTGEWKDDLRHGRGTQVWKKAKAMYEGEWAQDARHGHGTLYKLQPSGEYLIVYTGSWVNGKRDGFGKCFYSSSAQYEGEWVQNIRSGWGWMQLENGDVYEGEWLRDKPHGHGALLLSNGNRYEGGIKDGKKHGHGRFFYKDRCQVYEGFWVHDAPRCGMVREDTKKPHPLSSSTFPQVMLKDAHAVLQEGLDRFYSNTKHL</sequence>
<dbReference type="Gene3D" id="2.20.110.10">
    <property type="entry name" value="Histone H3 K4-specific methyltransferase SET7/9 N-terminal domain"/>
    <property type="match status" value="3"/>
</dbReference>
<proteinExistence type="predicted"/>
<reference evidence="6" key="1">
    <citation type="submission" date="2023-08" db="EMBL/GenBank/DDBJ databases">
        <title>Pelteobagrus vachellii genome.</title>
        <authorList>
            <person name="Liu H."/>
        </authorList>
    </citation>
    <scope>NUCLEOTIDE SEQUENCE</scope>
    <source>
        <strain evidence="6">PRFRI_2022a</strain>
        <tissue evidence="6">Muscle</tissue>
    </source>
</reference>
<evidence type="ECO:0000256" key="3">
    <source>
        <dbReference type="ARBA" id="ARBA00023329"/>
    </source>
</evidence>
<dbReference type="PANTHER" id="PTHR46511">
    <property type="entry name" value="MORN REPEAT-CONTAINING PROTEIN 3"/>
    <property type="match status" value="1"/>
</dbReference>
<evidence type="ECO:0000256" key="2">
    <source>
        <dbReference type="ARBA" id="ARBA00022737"/>
    </source>
</evidence>
<comment type="function">
    <text evidence="5">Assembles a suppression complex (suppresome) by tethering SIRT1 and MDM2 to regulate composite modifications of p53/TP53. Confers both deacetylation-mediated functional inactivation, by SIRT1, and ubiquitination-dependent degradation, by MDM2, of p53/TP53, promoting a proliferative and cell survival behaviors. May play a role in the regulation of spermatogenesis.</text>
</comment>
<dbReference type="InterPro" id="IPR052472">
    <property type="entry name" value="MORN3"/>
</dbReference>
<dbReference type="EMBL" id="JAVHJS010000003">
    <property type="protein sequence ID" value="KAK2864487.1"/>
    <property type="molecule type" value="Genomic_DNA"/>
</dbReference>
<evidence type="ECO:0000256" key="5">
    <source>
        <dbReference type="ARBA" id="ARBA00045851"/>
    </source>
</evidence>
<name>A0AA88NVD4_TACVA</name>
<keyword evidence="7" id="KW-1185">Reference proteome</keyword>
<keyword evidence="3" id="KW-0968">Cytoplasmic vesicle</keyword>